<reference evidence="2" key="1">
    <citation type="submission" date="2019-08" db="EMBL/GenBank/DDBJ databases">
        <authorList>
            <person name="Kucharzyk K."/>
            <person name="Murdoch R.W."/>
            <person name="Higgins S."/>
            <person name="Loffler F."/>
        </authorList>
    </citation>
    <scope>NUCLEOTIDE SEQUENCE</scope>
</reference>
<evidence type="ECO:0000256" key="1">
    <source>
        <dbReference type="SAM" id="MobiDB-lite"/>
    </source>
</evidence>
<accession>A0A644Y4U1</accession>
<name>A0A644Y4U1_9ZZZZ</name>
<comment type="caution">
    <text evidence="2">The sequence shown here is derived from an EMBL/GenBank/DDBJ whole genome shotgun (WGS) entry which is preliminary data.</text>
</comment>
<dbReference type="EMBL" id="VSSQ01004048">
    <property type="protein sequence ID" value="MPM23510.1"/>
    <property type="molecule type" value="Genomic_DNA"/>
</dbReference>
<organism evidence="2">
    <name type="scientific">bioreactor metagenome</name>
    <dbReference type="NCBI Taxonomy" id="1076179"/>
    <lineage>
        <taxon>unclassified sequences</taxon>
        <taxon>metagenomes</taxon>
        <taxon>ecological metagenomes</taxon>
    </lineage>
</organism>
<evidence type="ECO:0000313" key="2">
    <source>
        <dbReference type="EMBL" id="MPM23510.1"/>
    </source>
</evidence>
<feature type="compositionally biased region" description="Basic and acidic residues" evidence="1">
    <location>
        <begin position="47"/>
        <end position="67"/>
    </location>
</feature>
<dbReference type="AlphaFoldDB" id="A0A644Y4U1"/>
<gene>
    <name evidence="2" type="ORF">SDC9_69984</name>
</gene>
<feature type="region of interest" description="Disordered" evidence="1">
    <location>
        <begin position="47"/>
        <end position="79"/>
    </location>
</feature>
<proteinExistence type="predicted"/>
<sequence>MCNDMAYAFCIRKIVDCREYFLFHPDNHDPFAAAHALVHFEYHHAEDEQYDCSHKEVDQDDRPRERQPTPGKSQRHDDQ</sequence>
<protein>
    <submittedName>
        <fullName evidence="2">Uncharacterized protein</fullName>
    </submittedName>
</protein>